<evidence type="ECO:0000313" key="4">
    <source>
        <dbReference type="Proteomes" id="UP000235114"/>
    </source>
</evidence>
<organism evidence="1 3">
    <name type="scientific">Bacillus canaveralius</name>
    <dbReference type="NCBI Taxonomy" id="1403243"/>
    <lineage>
        <taxon>Bacteria</taxon>
        <taxon>Bacillati</taxon>
        <taxon>Bacillota</taxon>
        <taxon>Bacilli</taxon>
        <taxon>Bacillales</taxon>
        <taxon>Bacillaceae</taxon>
        <taxon>Bacillus</taxon>
    </lineage>
</organism>
<comment type="caution">
    <text evidence="1">The sequence shown here is derived from an EMBL/GenBank/DDBJ whole genome shotgun (WGS) entry which is preliminary data.</text>
</comment>
<dbReference type="PROSITE" id="PS51257">
    <property type="entry name" value="PROKAR_LIPOPROTEIN"/>
    <property type="match status" value="1"/>
</dbReference>
<evidence type="ECO:0000313" key="1">
    <source>
        <dbReference type="EMBL" id="PLR80301.1"/>
    </source>
</evidence>
<gene>
    <name evidence="1" type="ORF">CU635_18460</name>
    <name evidence="2" type="ORF">CVD25_14770</name>
</gene>
<dbReference type="OrthoDB" id="1797983at2"/>
<dbReference type="RefSeq" id="WP_101578846.1">
    <property type="nucleotide sequence ID" value="NZ_PGVA01000054.1"/>
</dbReference>
<reference evidence="1 3" key="1">
    <citation type="submission" date="2017-11" db="EMBL/GenBank/DDBJ databases">
        <title>Comparitive Functional Genomics of Dry Heat Resistant strains isolated from the Viking Spacecraft.</title>
        <authorList>
            <person name="Seuylemezian A."/>
            <person name="Cooper K."/>
            <person name="Vaishampayan P."/>
        </authorList>
    </citation>
    <scope>NUCLEOTIDE SEQUENCE [LARGE SCALE GENOMIC DNA]</scope>
    <source>
        <strain evidence="1 3">M4.6</strain>
    </source>
</reference>
<dbReference type="EMBL" id="PGVA01000054">
    <property type="protein sequence ID" value="PLR80301.1"/>
    <property type="molecule type" value="Genomic_DNA"/>
</dbReference>
<dbReference type="AlphaFoldDB" id="A0A2N5GHL3"/>
<protein>
    <recommendedName>
        <fullName evidence="5">Lipoprotein</fullName>
    </recommendedName>
</protein>
<evidence type="ECO:0000313" key="2">
    <source>
        <dbReference type="EMBL" id="PLR95480.1"/>
    </source>
</evidence>
<sequence length="153" mass="17191">MNKWIVSFFFTLITLAGCSNDGMVGDKPPKAMIEIGTETYETALGSYCWNGKGKSICVDTAGPIELLKGKQPINVTAGEEVKFVMNYKPQPTQVHVTQIHENEETEVIVKNSRFPAPAEKGIYYYAYSVWWMDEKEAHLSHGDAFYAFVLQVN</sequence>
<proteinExistence type="predicted"/>
<evidence type="ECO:0008006" key="5">
    <source>
        <dbReference type="Google" id="ProtNLM"/>
    </source>
</evidence>
<name>A0A2N5GHL3_9BACI</name>
<keyword evidence="4" id="KW-1185">Reference proteome</keyword>
<evidence type="ECO:0000313" key="3">
    <source>
        <dbReference type="Proteomes" id="UP000234951"/>
    </source>
</evidence>
<dbReference type="Proteomes" id="UP000235114">
    <property type="component" value="Unassembled WGS sequence"/>
</dbReference>
<dbReference type="EMBL" id="PGVD01000038">
    <property type="protein sequence ID" value="PLR95480.1"/>
    <property type="molecule type" value="Genomic_DNA"/>
</dbReference>
<dbReference type="Proteomes" id="UP000234951">
    <property type="component" value="Unassembled WGS sequence"/>
</dbReference>
<accession>A0A2N5GHL3</accession>
<reference evidence="2 4" key="2">
    <citation type="submission" date="2017-12" db="EMBL/GenBank/DDBJ databases">
        <title>Comparative Functional Genomics of Dry Heat Resistant strains isolated from the Viking Spacecraft.</title>
        <authorList>
            <person name="Seuylemezian A."/>
            <person name="Cooper K."/>
            <person name="Vaishampayan P."/>
        </authorList>
    </citation>
    <scope>NUCLEOTIDE SEQUENCE [LARGE SCALE GENOMIC DNA]</scope>
    <source>
        <strain evidence="2 4">ATCC 29669</strain>
    </source>
</reference>